<dbReference type="AlphaFoldDB" id="A0A6N2Z0E8"/>
<dbReference type="EMBL" id="CACRUQ010000005">
    <property type="protein sequence ID" value="VYT72835.1"/>
    <property type="molecule type" value="Genomic_DNA"/>
</dbReference>
<accession>A0A6N2Z0E8</accession>
<evidence type="ECO:0000259" key="1">
    <source>
        <dbReference type="Pfam" id="PF12728"/>
    </source>
</evidence>
<sequence>MNMSTNRNLDGELLSLDQMCEILNLGRTTTRTMAKEARAVRKIGRSFRIKKSVLLDYIEQNYKN</sequence>
<proteinExistence type="predicted"/>
<name>A0A6N2Z0E8_9FIRM</name>
<dbReference type="InterPro" id="IPR010093">
    <property type="entry name" value="SinI_DNA-bd"/>
</dbReference>
<organism evidence="2">
    <name type="scientific">[Ruminococcus] torques</name>
    <dbReference type="NCBI Taxonomy" id="33039"/>
    <lineage>
        <taxon>Bacteria</taxon>
        <taxon>Bacillati</taxon>
        <taxon>Bacillota</taxon>
        <taxon>Clostridia</taxon>
        <taxon>Lachnospirales</taxon>
        <taxon>Lachnospiraceae</taxon>
        <taxon>Mediterraneibacter</taxon>
    </lineage>
</organism>
<dbReference type="NCBIfam" id="TIGR01764">
    <property type="entry name" value="excise"/>
    <property type="match status" value="1"/>
</dbReference>
<reference evidence="2" key="1">
    <citation type="submission" date="2019-11" db="EMBL/GenBank/DDBJ databases">
        <authorList>
            <person name="Feng L."/>
        </authorList>
    </citation>
    <scope>NUCLEOTIDE SEQUENCE</scope>
    <source>
        <strain evidence="2">RtorquesLFYP15</strain>
    </source>
</reference>
<dbReference type="InterPro" id="IPR041657">
    <property type="entry name" value="HTH_17"/>
</dbReference>
<evidence type="ECO:0000313" key="2">
    <source>
        <dbReference type="EMBL" id="VYT72835.1"/>
    </source>
</evidence>
<dbReference type="GO" id="GO:0003677">
    <property type="term" value="F:DNA binding"/>
    <property type="evidence" value="ECO:0007669"/>
    <property type="project" value="InterPro"/>
</dbReference>
<protein>
    <submittedName>
        <fullName evidence="2">Helix-turn-helix domain protein</fullName>
    </submittedName>
</protein>
<dbReference type="Pfam" id="PF12728">
    <property type="entry name" value="HTH_17"/>
    <property type="match status" value="1"/>
</dbReference>
<feature type="domain" description="Helix-turn-helix" evidence="1">
    <location>
        <begin position="13"/>
        <end position="61"/>
    </location>
</feature>
<gene>
    <name evidence="2" type="ORF">RTLFYP15_00571</name>
</gene>